<dbReference type="InterPro" id="IPR031751">
    <property type="entry name" value="DUF4735"/>
</dbReference>
<dbReference type="PANTHER" id="PTHR33539:SF1">
    <property type="entry name" value="UPF0764 PROTEIN C16ORF89"/>
    <property type="match status" value="1"/>
</dbReference>
<protein>
    <submittedName>
        <fullName evidence="1">Uncharacterized protein</fullName>
    </submittedName>
</protein>
<sequence length="170" mass="19599">MFKFCMNDLYHAKKNSKSNRFCGIHEGCKYFMWSSYAGIGYETTHKLLYIQTTSILKCSTRNENLIHYLCSRMYEQARITNGRGPFLDLFMEQIFLCGSEGYVEFLNSIWLQIILNNQLAIGCFPLFGKKYAVNVTSSTSNECYEHATGLAIAVMALHIHYTSTSRFMKL</sequence>
<dbReference type="Pfam" id="PF15882">
    <property type="entry name" value="DUF4735"/>
    <property type="match status" value="1"/>
</dbReference>
<comment type="caution">
    <text evidence="1">The sequence shown here is derived from an EMBL/GenBank/DDBJ whole genome shotgun (WGS) entry which is preliminary data.</text>
</comment>
<gene>
    <name evidence="1" type="ORF">HHI36_014025</name>
</gene>
<organism evidence="1 2">
    <name type="scientific">Cryptolaemus montrouzieri</name>
    <dbReference type="NCBI Taxonomy" id="559131"/>
    <lineage>
        <taxon>Eukaryota</taxon>
        <taxon>Metazoa</taxon>
        <taxon>Ecdysozoa</taxon>
        <taxon>Arthropoda</taxon>
        <taxon>Hexapoda</taxon>
        <taxon>Insecta</taxon>
        <taxon>Pterygota</taxon>
        <taxon>Neoptera</taxon>
        <taxon>Endopterygota</taxon>
        <taxon>Coleoptera</taxon>
        <taxon>Polyphaga</taxon>
        <taxon>Cucujiformia</taxon>
        <taxon>Coccinelloidea</taxon>
        <taxon>Coccinellidae</taxon>
        <taxon>Scymninae</taxon>
        <taxon>Scymnini</taxon>
        <taxon>Cryptolaemus</taxon>
    </lineage>
</organism>
<proteinExistence type="predicted"/>
<evidence type="ECO:0000313" key="1">
    <source>
        <dbReference type="EMBL" id="KAL3272553.1"/>
    </source>
</evidence>
<dbReference type="AlphaFoldDB" id="A0ABD2N189"/>
<accession>A0ABD2N189</accession>
<dbReference type="Proteomes" id="UP001516400">
    <property type="component" value="Unassembled WGS sequence"/>
</dbReference>
<name>A0ABD2N189_9CUCU</name>
<keyword evidence="2" id="KW-1185">Reference proteome</keyword>
<reference evidence="1 2" key="1">
    <citation type="journal article" date="2021" name="BMC Biol.">
        <title>Horizontally acquired antibacterial genes associated with adaptive radiation of ladybird beetles.</title>
        <authorList>
            <person name="Li H.S."/>
            <person name="Tang X.F."/>
            <person name="Huang Y.H."/>
            <person name="Xu Z.Y."/>
            <person name="Chen M.L."/>
            <person name="Du X.Y."/>
            <person name="Qiu B.Y."/>
            <person name="Chen P.T."/>
            <person name="Zhang W."/>
            <person name="Slipinski A."/>
            <person name="Escalona H.E."/>
            <person name="Waterhouse R.M."/>
            <person name="Zwick A."/>
            <person name="Pang H."/>
        </authorList>
    </citation>
    <scope>NUCLEOTIDE SEQUENCE [LARGE SCALE GENOMIC DNA]</scope>
    <source>
        <strain evidence="1">SYSU2018</strain>
    </source>
</reference>
<dbReference type="EMBL" id="JABFTP020000062">
    <property type="protein sequence ID" value="KAL3272553.1"/>
    <property type="molecule type" value="Genomic_DNA"/>
</dbReference>
<evidence type="ECO:0000313" key="2">
    <source>
        <dbReference type="Proteomes" id="UP001516400"/>
    </source>
</evidence>
<dbReference type="PANTHER" id="PTHR33539">
    <property type="entry name" value="UPF0764 PROTEIN C16ORF89"/>
    <property type="match status" value="1"/>
</dbReference>